<dbReference type="GO" id="GO:0005789">
    <property type="term" value="C:endoplasmic reticulum membrane"/>
    <property type="evidence" value="ECO:0007669"/>
    <property type="project" value="UniProtKB-SubCell"/>
</dbReference>
<evidence type="ECO:0000256" key="7">
    <source>
        <dbReference type="ARBA" id="ARBA00023128"/>
    </source>
</evidence>
<feature type="region of interest" description="Disordered" evidence="10">
    <location>
        <begin position="67"/>
        <end position="170"/>
    </location>
</feature>
<evidence type="ECO:0000256" key="4">
    <source>
        <dbReference type="ARBA" id="ARBA00022824"/>
    </source>
</evidence>
<dbReference type="HAMAP" id="MF_03104">
    <property type="entry name" value="Mdm12"/>
    <property type="match status" value="1"/>
</dbReference>
<evidence type="ECO:0000256" key="1">
    <source>
        <dbReference type="ARBA" id="ARBA00004370"/>
    </source>
</evidence>
<dbReference type="PROSITE" id="PS51847">
    <property type="entry name" value="SMP"/>
    <property type="match status" value="1"/>
</dbReference>
<comment type="subunit">
    <text evidence="9">Component of the ER-mitochondria encounter structure (ERMES) or MDM complex, composed of MMM1, MDM10, MDM12 and MDM34. A MMM1 homodimer associates with one molecule of MDM12 on each side in a pairwise head-to-tail manner, and the SMP-LTD domains of MMM1 and MDM12 generate a continuous hydrophobic tunnel for phospholipid trafficking.</text>
</comment>
<name>S3BQ27_OPHP1</name>
<dbReference type="InterPro" id="IPR027532">
    <property type="entry name" value="Mdm12"/>
</dbReference>
<dbReference type="CDD" id="cd21672">
    <property type="entry name" value="SMP_Mdm12"/>
    <property type="match status" value="1"/>
</dbReference>
<feature type="compositionally biased region" description="Basic and acidic residues" evidence="10">
    <location>
        <begin position="91"/>
        <end position="100"/>
    </location>
</feature>
<dbReference type="GO" id="GO:0008289">
    <property type="term" value="F:lipid binding"/>
    <property type="evidence" value="ECO:0007669"/>
    <property type="project" value="UniProtKB-KW"/>
</dbReference>
<gene>
    <name evidence="9" type="primary">MDM12</name>
    <name evidence="12" type="ORF">F503_06617</name>
</gene>
<dbReference type="GO" id="GO:1990456">
    <property type="term" value="P:mitochondrion-endoplasmic reticulum membrane tethering"/>
    <property type="evidence" value="ECO:0007669"/>
    <property type="project" value="TreeGrafter"/>
</dbReference>
<reference evidence="12 13" key="1">
    <citation type="journal article" date="2013" name="BMC Genomics">
        <title>The genome and transcriptome of the pine saprophyte Ophiostoma piceae, and a comparison with the bark beetle-associated pine pathogen Grosmannia clavigera.</title>
        <authorList>
            <person name="Haridas S."/>
            <person name="Wang Y."/>
            <person name="Lim L."/>
            <person name="Massoumi Alamouti S."/>
            <person name="Jackman S."/>
            <person name="Docking R."/>
            <person name="Robertson G."/>
            <person name="Birol I."/>
            <person name="Bohlmann J."/>
            <person name="Breuil C."/>
        </authorList>
    </citation>
    <scope>NUCLEOTIDE SEQUENCE [LARGE SCALE GENOMIC DNA]</scope>
    <source>
        <strain evidence="12 13">UAMH 11346</strain>
    </source>
</reference>
<dbReference type="GO" id="GO:0045040">
    <property type="term" value="P:protein insertion into mitochondrial outer membrane"/>
    <property type="evidence" value="ECO:0007669"/>
    <property type="project" value="UniProtKB-UniRule"/>
</dbReference>
<proteinExistence type="inferred from homology"/>
<dbReference type="STRING" id="1262450.S3BQ27"/>
<dbReference type="PANTHER" id="PTHR28204:SF1">
    <property type="entry name" value="MITOCHONDRIAL DISTRIBUTION AND MORPHOLOGY PROTEIN 12"/>
    <property type="match status" value="1"/>
</dbReference>
<feature type="compositionally biased region" description="Low complexity" evidence="10">
    <location>
        <begin position="112"/>
        <end position="122"/>
    </location>
</feature>
<dbReference type="InterPro" id="IPR031468">
    <property type="entry name" value="SMP_LBD"/>
</dbReference>
<accession>S3BQ27</accession>
<dbReference type="HOGENOM" id="CLU_026794_0_0_1"/>
<dbReference type="GO" id="GO:0015914">
    <property type="term" value="P:phospholipid transport"/>
    <property type="evidence" value="ECO:0007669"/>
    <property type="project" value="TreeGrafter"/>
</dbReference>
<sequence>MSIDFNWETLTTGPDGQELAHRIRDFIHSKFQSVPLPRFIKSVTVHDFEFGSIGPELELKDITDPLPDFYEEDEEDEDEEGEGSDNSGDSHPQDEYDQRGPPRRRTPERRGQQQGDQAQEPGQGQGHRHGLSSSSHQTVTGMGPGTGAGHHGPPGTRGGVPGGTSNLLHHFHNHLAPTGWSGTQTPLAAMAGAHLGGAGAGGGYFQEQLQSHGLQGLQGLPGLQGLQGLQGLHGYHGSRRSPSPSHSRNPSQGSSISIDNYRESLRLTPATAAAAMSSSPPKPTLLRPALHEKHSVSTLAPTSAGGASRPPTRDGRDGSRGGDKLTGMAPTGATAQQILAGSAIEDHDDSSQEQGDDGDMDRTLLLGQADGSGPGGPGGGGRRFREPRAEDMQAVFRIKYAGDVKLLLTADILLDYPMPSFVGIPVRLSITGLTFDGVGVLANIRKRLHFCFLSPEDALAAVGDDNDDDEDGEAGQTPGERGIHDNDDGGFGPGRRPAALSTVPPLPPYSSTNLPPPPPPRTKTRMGGLLQEVRVESEIGQREGGKQSLKNVGKVERFVLEQVRRIFEEEFVYPSFWTFLV</sequence>
<protein>
    <recommendedName>
        <fullName evidence="9">Mitochondrial distribution and morphology protein 12</fullName>
    </recommendedName>
    <alternativeName>
        <fullName evidence="9">Mitochondrial inheritance component MDM12</fullName>
    </alternativeName>
</protein>
<keyword evidence="4 9" id="KW-0256">Endoplasmic reticulum</keyword>
<feature type="compositionally biased region" description="Acidic residues" evidence="10">
    <location>
        <begin position="464"/>
        <end position="473"/>
    </location>
</feature>
<organism evidence="12 13">
    <name type="scientific">Ophiostoma piceae (strain UAMH 11346)</name>
    <name type="common">Sap stain fungus</name>
    <dbReference type="NCBI Taxonomy" id="1262450"/>
    <lineage>
        <taxon>Eukaryota</taxon>
        <taxon>Fungi</taxon>
        <taxon>Dikarya</taxon>
        <taxon>Ascomycota</taxon>
        <taxon>Pezizomycotina</taxon>
        <taxon>Sordariomycetes</taxon>
        <taxon>Sordariomycetidae</taxon>
        <taxon>Ophiostomatales</taxon>
        <taxon>Ophiostomataceae</taxon>
        <taxon>Ophiostoma</taxon>
    </lineage>
</organism>
<feature type="region of interest" description="Disordered" evidence="10">
    <location>
        <begin position="293"/>
        <end position="329"/>
    </location>
</feature>
<evidence type="ECO:0000256" key="3">
    <source>
        <dbReference type="ARBA" id="ARBA00022787"/>
    </source>
</evidence>
<dbReference type="Pfam" id="PF26544">
    <property type="entry name" value="Mdm12"/>
    <property type="match status" value="3"/>
</dbReference>
<feature type="compositionally biased region" description="Gly residues" evidence="10">
    <location>
        <begin position="142"/>
        <end position="162"/>
    </location>
</feature>
<evidence type="ECO:0000256" key="2">
    <source>
        <dbReference type="ARBA" id="ARBA00022448"/>
    </source>
</evidence>
<keyword evidence="13" id="KW-1185">Reference proteome</keyword>
<keyword evidence="7 9" id="KW-0496">Mitochondrion</keyword>
<dbReference type="PANTHER" id="PTHR28204">
    <property type="entry name" value="MITOCHONDRIAL DISTRIBUTION AND MORPHOLOGY PROTEIN 12"/>
    <property type="match status" value="1"/>
</dbReference>
<dbReference type="VEuPathDB" id="FungiDB:F503_06617"/>
<dbReference type="eggNOG" id="ENOG502S3PB">
    <property type="taxonomic scope" value="Eukaryota"/>
</dbReference>
<evidence type="ECO:0000259" key="11">
    <source>
        <dbReference type="PROSITE" id="PS51847"/>
    </source>
</evidence>
<keyword evidence="2" id="KW-0813">Transport</keyword>
<feature type="compositionally biased region" description="Gly residues" evidence="10">
    <location>
        <begin position="370"/>
        <end position="381"/>
    </location>
</feature>
<feature type="region of interest" description="Disordered" evidence="10">
    <location>
        <begin position="344"/>
        <end position="385"/>
    </location>
</feature>
<comment type="subcellular location">
    <subcellularLocation>
        <location evidence="1">Membrane</location>
    </subcellularLocation>
    <subcellularLocation>
        <location evidence="9">Mitochondrion outer membrane</location>
        <topology evidence="9">Peripheral membrane protein</topology>
        <orientation evidence="9">Cytoplasmic side</orientation>
    </subcellularLocation>
    <subcellularLocation>
        <location evidence="9">Endoplasmic reticulum membrane</location>
        <topology evidence="9">Peripheral membrane protein</topology>
        <orientation evidence="9">Cytoplasmic side</orientation>
    </subcellularLocation>
    <text evidence="9">The ERMES/MDM complex localizes to a few discrete foci (around 10 per single cell), that represent mitochondria-endoplasmic reticulum junctions. These foci are often found next to mtDNA nucleoids.</text>
</comment>
<comment type="function">
    <text evidence="9">Component of the ERMES/MDM complex, which serves as a molecular tether to connect the endoplasmic reticulum (ER) and mitochondria. Components of this complex are involved in the control of mitochondrial shape and protein biogenesis, and function in nonvesicular lipid trafficking between the ER and mitochondria. MDM12 is required for the interaction of the ER-resident membrane protein MMM1 and the outer mitochondrial membrane-resident beta-barrel protein MDM10. The MDM12-MMM1 subcomplex functions in the major beta-barrel assembly pathway that is responsible for biogenesis of all mitochondrial outer membrane beta-barrel proteins, and acts in a late step after the SAM complex. The MDM10-MDM12-MMM1 subcomplex further acts in the TOM40-specific pathway after the action of the MDM12-MMM1 complex. Essential for establishing and maintaining the structure of mitochondria and maintenance of mtDNA nucleoids.</text>
</comment>
<feature type="compositionally biased region" description="Acidic residues" evidence="10">
    <location>
        <begin position="69"/>
        <end position="83"/>
    </location>
</feature>
<keyword evidence="5" id="KW-0445">Lipid transport</keyword>
<evidence type="ECO:0000256" key="10">
    <source>
        <dbReference type="SAM" id="MobiDB-lite"/>
    </source>
</evidence>
<evidence type="ECO:0000256" key="5">
    <source>
        <dbReference type="ARBA" id="ARBA00023055"/>
    </source>
</evidence>
<keyword evidence="3 9" id="KW-1000">Mitochondrion outer membrane</keyword>
<dbReference type="EMBL" id="KE148167">
    <property type="protein sequence ID" value="EPE03444.1"/>
    <property type="molecule type" value="Genomic_DNA"/>
</dbReference>
<dbReference type="GO" id="GO:0032865">
    <property type="term" value="C:ERMES complex"/>
    <property type="evidence" value="ECO:0007669"/>
    <property type="project" value="UniProtKB-UniRule"/>
</dbReference>
<feature type="domain" description="SMP-LTD" evidence="11">
    <location>
        <begin position="1"/>
        <end position="581"/>
    </location>
</feature>
<feature type="compositionally biased region" description="Low complexity" evidence="10">
    <location>
        <begin position="240"/>
        <end position="251"/>
    </location>
</feature>
<feature type="compositionally biased region" description="Basic and acidic residues" evidence="10">
    <location>
        <begin position="311"/>
        <end position="323"/>
    </location>
</feature>
<feature type="region of interest" description="Disordered" evidence="10">
    <location>
        <begin position="462"/>
        <end position="524"/>
    </location>
</feature>
<evidence type="ECO:0000256" key="9">
    <source>
        <dbReference type="HAMAP-Rule" id="MF_03104"/>
    </source>
</evidence>
<evidence type="ECO:0000313" key="13">
    <source>
        <dbReference type="Proteomes" id="UP000016923"/>
    </source>
</evidence>
<dbReference type="AlphaFoldDB" id="S3BQ27"/>
<keyword evidence="6" id="KW-0446">Lipid-binding</keyword>
<feature type="compositionally biased region" description="Pro residues" evidence="10">
    <location>
        <begin position="504"/>
        <end position="521"/>
    </location>
</feature>
<evidence type="ECO:0000313" key="12">
    <source>
        <dbReference type="EMBL" id="EPE03444.1"/>
    </source>
</evidence>
<evidence type="ECO:0000256" key="6">
    <source>
        <dbReference type="ARBA" id="ARBA00023121"/>
    </source>
</evidence>
<feature type="region of interest" description="Disordered" evidence="10">
    <location>
        <begin position="228"/>
        <end position="256"/>
    </location>
</feature>
<dbReference type="OrthoDB" id="3356905at2759"/>
<comment type="similarity">
    <text evidence="9">Belongs to the MDM12 family.</text>
</comment>
<dbReference type="OMA" id="KRAHFCF"/>
<keyword evidence="8 9" id="KW-0472">Membrane</keyword>
<dbReference type="Proteomes" id="UP000016923">
    <property type="component" value="Unassembled WGS sequence"/>
</dbReference>
<evidence type="ECO:0000256" key="8">
    <source>
        <dbReference type="ARBA" id="ARBA00023136"/>
    </source>
</evidence>